<feature type="region of interest" description="Disordered" evidence="1">
    <location>
        <begin position="83"/>
        <end position="103"/>
    </location>
</feature>
<protein>
    <submittedName>
        <fullName evidence="3">Uncharacterized protein</fullName>
    </submittedName>
</protein>
<keyword evidence="4" id="KW-1185">Reference proteome</keyword>
<accession>A0A0G4KLW5</accession>
<evidence type="ECO:0000256" key="1">
    <source>
        <dbReference type="SAM" id="MobiDB-lite"/>
    </source>
</evidence>
<sequence length="103" mass="11053">MSSEKVVKSVEEGSSPSPRMPMALFASTWNFGQSQIFYVDRALKTPELFCAALAGAWVWDDGYVNAFGVITTRSDLSCISGAEAGRTREGEASQALENGALAR</sequence>
<dbReference type="EMBL" id="CVQH01000891">
    <property type="protein sequence ID" value="CRJ91686.1"/>
    <property type="molecule type" value="Genomic_DNA"/>
</dbReference>
<dbReference type="AlphaFoldDB" id="A0A0G4KLW5"/>
<dbReference type="EMBL" id="CVQI01001558">
    <property type="protein sequence ID" value="CRK09948.1"/>
    <property type="molecule type" value="Genomic_DNA"/>
</dbReference>
<organism evidence="3 5">
    <name type="scientific">Verticillium longisporum</name>
    <name type="common">Verticillium dahliae var. longisporum</name>
    <dbReference type="NCBI Taxonomy" id="100787"/>
    <lineage>
        <taxon>Eukaryota</taxon>
        <taxon>Fungi</taxon>
        <taxon>Dikarya</taxon>
        <taxon>Ascomycota</taxon>
        <taxon>Pezizomycotina</taxon>
        <taxon>Sordariomycetes</taxon>
        <taxon>Hypocreomycetidae</taxon>
        <taxon>Glomerellales</taxon>
        <taxon>Plectosphaerellaceae</taxon>
        <taxon>Verticillium</taxon>
    </lineage>
</organism>
<gene>
    <name evidence="2" type="ORF">BN1708_009362</name>
    <name evidence="3" type="ORF">BN1723_009102</name>
</gene>
<evidence type="ECO:0000313" key="3">
    <source>
        <dbReference type="EMBL" id="CRK09948.1"/>
    </source>
</evidence>
<evidence type="ECO:0000313" key="5">
    <source>
        <dbReference type="Proteomes" id="UP000045706"/>
    </source>
</evidence>
<evidence type="ECO:0000313" key="2">
    <source>
        <dbReference type="EMBL" id="CRJ91686.1"/>
    </source>
</evidence>
<dbReference type="Proteomes" id="UP000045706">
    <property type="component" value="Unassembled WGS sequence"/>
</dbReference>
<name>A0A0G4KLW5_VERLO</name>
<evidence type="ECO:0000313" key="4">
    <source>
        <dbReference type="Proteomes" id="UP000044602"/>
    </source>
</evidence>
<reference evidence="4 5" key="1">
    <citation type="submission" date="2015-05" db="EMBL/GenBank/DDBJ databases">
        <authorList>
            <person name="Fogelqvist Johan"/>
        </authorList>
    </citation>
    <scope>NUCLEOTIDE SEQUENCE [LARGE SCALE GENOMIC DNA]</scope>
    <source>
        <strain evidence="2">VL1</strain>
        <strain evidence="3">VL2</strain>
    </source>
</reference>
<dbReference type="Proteomes" id="UP000044602">
    <property type="component" value="Unassembled WGS sequence"/>
</dbReference>
<proteinExistence type="predicted"/>